<reference evidence="4 5" key="1">
    <citation type="submission" date="2011-02" db="EMBL/GenBank/DDBJ databases">
        <title>The Genome Sequence of Sphaeroforma arctica JP610.</title>
        <authorList>
            <consortium name="The Broad Institute Genome Sequencing Platform"/>
            <person name="Russ C."/>
            <person name="Cuomo C."/>
            <person name="Young S.K."/>
            <person name="Zeng Q."/>
            <person name="Gargeya S."/>
            <person name="Alvarado L."/>
            <person name="Berlin A."/>
            <person name="Chapman S.B."/>
            <person name="Chen Z."/>
            <person name="Freedman E."/>
            <person name="Gellesch M."/>
            <person name="Goldberg J."/>
            <person name="Griggs A."/>
            <person name="Gujja S."/>
            <person name="Heilman E."/>
            <person name="Heiman D."/>
            <person name="Howarth C."/>
            <person name="Mehta T."/>
            <person name="Neiman D."/>
            <person name="Pearson M."/>
            <person name="Roberts A."/>
            <person name="Saif S."/>
            <person name="Shea T."/>
            <person name="Shenoy N."/>
            <person name="Sisk P."/>
            <person name="Stolte C."/>
            <person name="Sykes S."/>
            <person name="White J."/>
            <person name="Yandava C."/>
            <person name="Burger G."/>
            <person name="Gray M.W."/>
            <person name="Holland P.W.H."/>
            <person name="King N."/>
            <person name="Lang F.B.F."/>
            <person name="Roger A.J."/>
            <person name="Ruiz-Trillo I."/>
            <person name="Haas B."/>
            <person name="Nusbaum C."/>
            <person name="Birren B."/>
        </authorList>
    </citation>
    <scope>NUCLEOTIDE SEQUENCE [LARGE SCALE GENOMIC DNA]</scope>
    <source>
        <strain evidence="4 5">JP610</strain>
    </source>
</reference>
<comment type="similarity">
    <text evidence="1 3">Belongs to the class-III pyridoxal-phosphate-dependent aminotransferase family.</text>
</comment>
<dbReference type="SUPFAM" id="SSF53383">
    <property type="entry name" value="PLP-dependent transferases"/>
    <property type="match status" value="1"/>
</dbReference>
<dbReference type="InterPro" id="IPR015424">
    <property type="entry name" value="PyrdxlP-dep_Trfase"/>
</dbReference>
<dbReference type="GO" id="GO:0008483">
    <property type="term" value="F:transaminase activity"/>
    <property type="evidence" value="ECO:0007669"/>
    <property type="project" value="InterPro"/>
</dbReference>
<organism evidence="4 5">
    <name type="scientific">Sphaeroforma arctica JP610</name>
    <dbReference type="NCBI Taxonomy" id="667725"/>
    <lineage>
        <taxon>Eukaryota</taxon>
        <taxon>Ichthyosporea</taxon>
        <taxon>Ichthyophonida</taxon>
        <taxon>Sphaeroforma</taxon>
    </lineage>
</organism>
<dbReference type="OrthoDB" id="5419315at2759"/>
<dbReference type="InterPro" id="IPR015422">
    <property type="entry name" value="PyrdxlP-dep_Trfase_small"/>
</dbReference>
<dbReference type="InterPro" id="IPR015421">
    <property type="entry name" value="PyrdxlP-dep_Trfase_major"/>
</dbReference>
<sequence>MASAALMFRGMARSRTVHYVRTYNVAHPLQYSTSTTRPDKTGYGFSVIKGEGYNIGNRPQLKPQDNSSGTVDLAKHKATTWPREDTIAAFKDHALFSWGSQEGSMATAVHVKETKGVWWYDHDGRDYIDWGSGAVCSNLGHTMPQPIKDAINAQIDTVPFVYGDTGLVDVRARLSALLAELCPADLNGFLYASSGAEANEGAIRLARSYTGRNKIMSRYRSYHGGTTSTLNLTGDPRKWVTDPFSVGFVKMLDPCPYNFEWDANPQAAAEKCLDALHEQILAEGSNTIAAIHVESITGSNGWLMPHPTYMQGVRALCDQYGILMVIDEVMTGFGRTGTMFGYQHFEGVVPDMFTFAKGSTAAYAPLSGIGVRQPILDHYKSNPTGYGSTYSAHPLSCAVAYATVKHILDIDLCTHVQAMSVVMQEEMQQLVEKHPSIKAGRVVGLAGGFDLCGRDGNYMMQMHEQTAEIGLLKNLLLEQGVIGVFRGNFAQCCPPLIITEDEIREGFKRVDRAMTKFDNHYFGAVESDPAQACK</sequence>
<evidence type="ECO:0000256" key="3">
    <source>
        <dbReference type="RuleBase" id="RU003560"/>
    </source>
</evidence>
<dbReference type="Gene3D" id="3.90.1150.10">
    <property type="entry name" value="Aspartate Aminotransferase, domain 1"/>
    <property type="match status" value="1"/>
</dbReference>
<keyword evidence="2 3" id="KW-0663">Pyridoxal phosphate</keyword>
<accession>A0A0L0FN24</accession>
<dbReference type="RefSeq" id="XP_014152082.1">
    <property type="nucleotide sequence ID" value="XM_014296607.1"/>
</dbReference>
<evidence type="ECO:0000256" key="1">
    <source>
        <dbReference type="ARBA" id="ARBA00008954"/>
    </source>
</evidence>
<proteinExistence type="inferred from homology"/>
<dbReference type="InterPro" id="IPR049704">
    <property type="entry name" value="Aminotrans_3_PPA_site"/>
</dbReference>
<dbReference type="PANTHER" id="PTHR43094">
    <property type="entry name" value="AMINOTRANSFERASE"/>
    <property type="match status" value="1"/>
</dbReference>
<gene>
    <name evidence="4" type="ORF">SARC_09376</name>
</gene>
<dbReference type="eggNOG" id="KOG1404">
    <property type="taxonomic scope" value="Eukaryota"/>
</dbReference>
<dbReference type="PANTHER" id="PTHR43094:SF1">
    <property type="entry name" value="AMINOTRANSFERASE CLASS-III"/>
    <property type="match status" value="1"/>
</dbReference>
<evidence type="ECO:0000313" key="5">
    <source>
        <dbReference type="Proteomes" id="UP000054560"/>
    </source>
</evidence>
<dbReference type="EMBL" id="KQ242542">
    <property type="protein sequence ID" value="KNC78180.1"/>
    <property type="molecule type" value="Genomic_DNA"/>
</dbReference>
<dbReference type="GO" id="GO:0030170">
    <property type="term" value="F:pyridoxal phosphate binding"/>
    <property type="evidence" value="ECO:0007669"/>
    <property type="project" value="InterPro"/>
</dbReference>
<evidence type="ECO:0008006" key="6">
    <source>
        <dbReference type="Google" id="ProtNLM"/>
    </source>
</evidence>
<dbReference type="CDD" id="cd00610">
    <property type="entry name" value="OAT_like"/>
    <property type="match status" value="1"/>
</dbReference>
<evidence type="ECO:0000313" key="4">
    <source>
        <dbReference type="EMBL" id="KNC78180.1"/>
    </source>
</evidence>
<evidence type="ECO:0000256" key="2">
    <source>
        <dbReference type="ARBA" id="ARBA00022898"/>
    </source>
</evidence>
<dbReference type="InterPro" id="IPR005814">
    <property type="entry name" value="Aminotrans_3"/>
</dbReference>
<dbReference type="GO" id="GO:0005829">
    <property type="term" value="C:cytosol"/>
    <property type="evidence" value="ECO:0007669"/>
    <property type="project" value="TreeGrafter"/>
</dbReference>
<protein>
    <recommendedName>
        <fullName evidence="6">Aminotransferase class-III</fullName>
    </recommendedName>
</protein>
<name>A0A0L0FN24_9EUKA</name>
<dbReference type="AlphaFoldDB" id="A0A0L0FN24"/>
<dbReference type="STRING" id="667725.A0A0L0FN24"/>
<dbReference type="PROSITE" id="PS00600">
    <property type="entry name" value="AA_TRANSFER_CLASS_3"/>
    <property type="match status" value="1"/>
</dbReference>
<keyword evidence="5" id="KW-1185">Reference proteome</keyword>
<dbReference type="Gene3D" id="3.40.640.10">
    <property type="entry name" value="Type I PLP-dependent aspartate aminotransferase-like (Major domain)"/>
    <property type="match status" value="1"/>
</dbReference>
<dbReference type="Proteomes" id="UP000054560">
    <property type="component" value="Unassembled WGS sequence"/>
</dbReference>
<dbReference type="Pfam" id="PF00202">
    <property type="entry name" value="Aminotran_3"/>
    <property type="match status" value="1"/>
</dbReference>
<dbReference type="GeneID" id="25909880"/>